<gene>
    <name evidence="10" type="primary">nikC</name>
    <name evidence="10" type="ORF">N783_00275</name>
</gene>
<dbReference type="InterPro" id="IPR050366">
    <property type="entry name" value="BP-dependent_transpt_permease"/>
</dbReference>
<dbReference type="Gene3D" id="1.10.3720.10">
    <property type="entry name" value="MetI-like"/>
    <property type="match status" value="1"/>
</dbReference>
<feature type="transmembrane region" description="Helical" evidence="8">
    <location>
        <begin position="104"/>
        <end position="126"/>
    </location>
</feature>
<dbReference type="InterPro" id="IPR000515">
    <property type="entry name" value="MetI-like"/>
</dbReference>
<evidence type="ECO:0000256" key="6">
    <source>
        <dbReference type="ARBA" id="ARBA00023136"/>
    </source>
</evidence>
<protein>
    <submittedName>
        <fullName evidence="10">Nickel ABC transporter permease</fullName>
    </submittedName>
</protein>
<dbReference type="AlphaFoldDB" id="A0A0A5GI92"/>
<dbReference type="Proteomes" id="UP000030403">
    <property type="component" value="Unassembled WGS sequence"/>
</dbReference>
<keyword evidence="11" id="KW-1185">Reference proteome</keyword>
<feature type="domain" description="ABC transmembrane type-1" evidence="9">
    <location>
        <begin position="98"/>
        <end position="287"/>
    </location>
</feature>
<dbReference type="CDD" id="cd06261">
    <property type="entry name" value="TM_PBP2"/>
    <property type="match status" value="1"/>
</dbReference>
<sequence length="301" mass="32994">MEYNTEIINQTEIEIVNKKEPGRVRKFFSFISNSKSVLIGGVIVLIIIICALFAPVISTHDPYEMQMSDRLLEPMEKGHLLGTDHYGRDLFSRIVYGARVSLKVGMVSVSLSLLIGVILGLVAGYYGGWLDSIIMRIVDIVLSFPVLLLAIALVAALGPGIENVIIALGLVYWTNYARIVRANVMSLKEEEFIQAARTIGSNDFRIIFFNILPNCLAPIIVVGTLGIGIAIVAEATLSFLGLGIQPPESSWGWTLAFGMKFIRDAPHLSIYPGLAIMITVLGFNLLGDGVRDLTDSKLKRK</sequence>
<feature type="transmembrane region" description="Helical" evidence="8">
    <location>
        <begin position="207"/>
        <end position="233"/>
    </location>
</feature>
<dbReference type="SUPFAM" id="SSF161098">
    <property type="entry name" value="MetI-like"/>
    <property type="match status" value="1"/>
</dbReference>
<evidence type="ECO:0000256" key="8">
    <source>
        <dbReference type="RuleBase" id="RU363032"/>
    </source>
</evidence>
<evidence type="ECO:0000259" key="9">
    <source>
        <dbReference type="PROSITE" id="PS50928"/>
    </source>
</evidence>
<accession>A0A0A5GI92</accession>
<dbReference type="PROSITE" id="PS50928">
    <property type="entry name" value="ABC_TM1"/>
    <property type="match status" value="1"/>
</dbReference>
<dbReference type="InterPro" id="IPR053385">
    <property type="entry name" value="ABC_transport_permease"/>
</dbReference>
<feature type="transmembrane region" description="Helical" evidence="8">
    <location>
        <begin position="268"/>
        <end position="287"/>
    </location>
</feature>
<dbReference type="PANTHER" id="PTHR43386">
    <property type="entry name" value="OLIGOPEPTIDE TRANSPORT SYSTEM PERMEASE PROTEIN APPC"/>
    <property type="match status" value="1"/>
</dbReference>
<dbReference type="EMBL" id="AVPF01000001">
    <property type="protein sequence ID" value="KGX91734.1"/>
    <property type="molecule type" value="Genomic_DNA"/>
</dbReference>
<keyword evidence="2 8" id="KW-0813">Transport</keyword>
<name>A0A0A5GI92_9BACI</name>
<evidence type="ECO:0000313" key="11">
    <source>
        <dbReference type="Proteomes" id="UP000030403"/>
    </source>
</evidence>
<comment type="caution">
    <text evidence="10">The sequence shown here is derived from an EMBL/GenBank/DDBJ whole genome shotgun (WGS) entry which is preliminary data.</text>
</comment>
<keyword evidence="6 8" id="KW-0472">Membrane</keyword>
<keyword evidence="5 8" id="KW-1133">Transmembrane helix</keyword>
<dbReference type="Pfam" id="PF12911">
    <property type="entry name" value="OppC_N"/>
    <property type="match status" value="1"/>
</dbReference>
<proteinExistence type="inferred from homology"/>
<evidence type="ECO:0000256" key="5">
    <source>
        <dbReference type="ARBA" id="ARBA00022989"/>
    </source>
</evidence>
<evidence type="ECO:0000256" key="4">
    <source>
        <dbReference type="ARBA" id="ARBA00022692"/>
    </source>
</evidence>
<evidence type="ECO:0000256" key="1">
    <source>
        <dbReference type="ARBA" id="ARBA00004651"/>
    </source>
</evidence>
<dbReference type="Pfam" id="PF00528">
    <property type="entry name" value="BPD_transp_1"/>
    <property type="match status" value="1"/>
</dbReference>
<dbReference type="eggNOG" id="COG1173">
    <property type="taxonomic scope" value="Bacteria"/>
</dbReference>
<dbReference type="RefSeq" id="WP_081672879.1">
    <property type="nucleotide sequence ID" value="NZ_AULJ01000001.1"/>
</dbReference>
<evidence type="ECO:0000256" key="2">
    <source>
        <dbReference type="ARBA" id="ARBA00022448"/>
    </source>
</evidence>
<dbReference type="InterPro" id="IPR035906">
    <property type="entry name" value="MetI-like_sf"/>
</dbReference>
<dbReference type="STRING" id="1385511.GCA_000425225_00200"/>
<feature type="transmembrane region" description="Helical" evidence="8">
    <location>
        <begin position="146"/>
        <end position="173"/>
    </location>
</feature>
<evidence type="ECO:0000313" key="10">
    <source>
        <dbReference type="EMBL" id="KGX91734.1"/>
    </source>
</evidence>
<comment type="similarity">
    <text evidence="7">Belongs to the binding-protein-dependent transport system permease family. OppBC subfamily.</text>
</comment>
<keyword evidence="4 8" id="KW-0812">Transmembrane</keyword>
<dbReference type="GO" id="GO:0005886">
    <property type="term" value="C:plasma membrane"/>
    <property type="evidence" value="ECO:0007669"/>
    <property type="project" value="UniProtKB-SubCell"/>
</dbReference>
<evidence type="ECO:0000256" key="7">
    <source>
        <dbReference type="ARBA" id="ARBA00024202"/>
    </source>
</evidence>
<comment type="subcellular location">
    <subcellularLocation>
        <location evidence="1 8">Cell membrane</location>
        <topology evidence="1 8">Multi-pass membrane protein</topology>
    </subcellularLocation>
</comment>
<dbReference type="PANTHER" id="PTHR43386:SF1">
    <property type="entry name" value="D,D-DIPEPTIDE TRANSPORT SYSTEM PERMEASE PROTEIN DDPC-RELATED"/>
    <property type="match status" value="1"/>
</dbReference>
<evidence type="ECO:0000256" key="3">
    <source>
        <dbReference type="ARBA" id="ARBA00022475"/>
    </source>
</evidence>
<feature type="transmembrane region" description="Helical" evidence="8">
    <location>
        <begin position="37"/>
        <end position="57"/>
    </location>
</feature>
<dbReference type="NCBIfam" id="NF045474">
    <property type="entry name" value="Opp2C"/>
    <property type="match status" value="1"/>
</dbReference>
<keyword evidence="3" id="KW-1003">Cell membrane</keyword>
<organism evidence="10 11">
    <name type="scientific">Pontibacillus marinus BH030004 = DSM 16465</name>
    <dbReference type="NCBI Taxonomy" id="1385511"/>
    <lineage>
        <taxon>Bacteria</taxon>
        <taxon>Bacillati</taxon>
        <taxon>Bacillota</taxon>
        <taxon>Bacilli</taxon>
        <taxon>Bacillales</taxon>
        <taxon>Bacillaceae</taxon>
        <taxon>Pontibacillus</taxon>
    </lineage>
</organism>
<reference evidence="10 11" key="1">
    <citation type="submission" date="2013-08" db="EMBL/GenBank/DDBJ databases">
        <authorList>
            <person name="Huang J."/>
            <person name="Wang G."/>
        </authorList>
    </citation>
    <scope>NUCLEOTIDE SEQUENCE [LARGE SCALE GENOMIC DNA]</scope>
    <source>
        <strain evidence="10 11">BH030004</strain>
    </source>
</reference>
<dbReference type="InterPro" id="IPR025966">
    <property type="entry name" value="OppC_N"/>
</dbReference>
<dbReference type="GO" id="GO:0055085">
    <property type="term" value="P:transmembrane transport"/>
    <property type="evidence" value="ECO:0007669"/>
    <property type="project" value="InterPro"/>
</dbReference>